<dbReference type="GO" id="GO:0005869">
    <property type="term" value="C:dynactin complex"/>
    <property type="evidence" value="ECO:0007669"/>
    <property type="project" value="InterPro"/>
</dbReference>
<reference evidence="1 2" key="1">
    <citation type="submission" date="2017-01" db="EMBL/GenBank/DDBJ databases">
        <authorList>
            <person name="Mah S.A."/>
            <person name="Swanson W.J."/>
            <person name="Moy G.W."/>
            <person name="Vacquier V.D."/>
        </authorList>
    </citation>
    <scope>NUCLEOTIDE SEQUENCE [LARGE SCALE GENOMIC DNA]</scope>
    <source>
        <strain evidence="1 2">GSMNP</strain>
    </source>
</reference>
<sequence length="85" mass="9545">MKSDREKAEHVLSYERDLIEVSEKAEELNRLAQALDSSSIPKVVDMAPQVEGLVKNAVESEAIVRKLEDTVTELVARFATIGYRK</sequence>
<dbReference type="InterPro" id="IPR009991">
    <property type="entry name" value="DCTN3"/>
</dbReference>
<protein>
    <submittedName>
        <fullName evidence="1">Uncharacterized protein</fullName>
    </submittedName>
</protein>
<dbReference type="Pfam" id="PF07426">
    <property type="entry name" value="Dynactin_p22"/>
    <property type="match status" value="1"/>
</dbReference>
<dbReference type="EMBL" id="LSSN01006095">
    <property type="protein sequence ID" value="OMJ07221.1"/>
    <property type="molecule type" value="Genomic_DNA"/>
</dbReference>
<organism evidence="1 2">
    <name type="scientific">Smittium culicis</name>
    <dbReference type="NCBI Taxonomy" id="133412"/>
    <lineage>
        <taxon>Eukaryota</taxon>
        <taxon>Fungi</taxon>
        <taxon>Fungi incertae sedis</taxon>
        <taxon>Zoopagomycota</taxon>
        <taxon>Kickxellomycotina</taxon>
        <taxon>Harpellomycetes</taxon>
        <taxon>Harpellales</taxon>
        <taxon>Legeriomycetaceae</taxon>
        <taxon>Smittium</taxon>
    </lineage>
</organism>
<evidence type="ECO:0000313" key="2">
    <source>
        <dbReference type="Proteomes" id="UP000187283"/>
    </source>
</evidence>
<dbReference type="GO" id="GO:0061640">
    <property type="term" value="P:cytoskeleton-dependent cytokinesis"/>
    <property type="evidence" value="ECO:0007669"/>
    <property type="project" value="InterPro"/>
</dbReference>
<dbReference type="AlphaFoldDB" id="A0A1R1WXX9"/>
<gene>
    <name evidence="1" type="ORF">AYI70_g12333</name>
</gene>
<dbReference type="Proteomes" id="UP000187283">
    <property type="component" value="Unassembled WGS sequence"/>
</dbReference>
<keyword evidence="2" id="KW-1185">Reference proteome</keyword>
<name>A0A1R1WXX9_9FUNG</name>
<evidence type="ECO:0000313" key="1">
    <source>
        <dbReference type="EMBL" id="OMJ07221.1"/>
    </source>
</evidence>
<accession>A0A1R1WXX9</accession>
<comment type="caution">
    <text evidence="1">The sequence shown here is derived from an EMBL/GenBank/DDBJ whole genome shotgun (WGS) entry which is preliminary data.</text>
</comment>
<proteinExistence type="predicted"/>
<dbReference type="OrthoDB" id="5580191at2759"/>